<dbReference type="EMBL" id="CP112998">
    <property type="protein sequence ID" value="WAC10105.1"/>
    <property type="molecule type" value="Genomic_DNA"/>
</dbReference>
<evidence type="ECO:0008006" key="3">
    <source>
        <dbReference type="Google" id="ProtNLM"/>
    </source>
</evidence>
<dbReference type="InterPro" id="IPR011110">
    <property type="entry name" value="Reg_prop"/>
</dbReference>
<evidence type="ECO:0000313" key="2">
    <source>
        <dbReference type="Proteomes" id="UP001164653"/>
    </source>
</evidence>
<evidence type="ECO:0000313" key="1">
    <source>
        <dbReference type="EMBL" id="WAC10105.1"/>
    </source>
</evidence>
<dbReference type="AlphaFoldDB" id="A0A9E8N5C2"/>
<protein>
    <recommendedName>
        <fullName evidence="3">Histidine kinase</fullName>
    </recommendedName>
</protein>
<accession>A0A9E8N5C2</accession>
<reference evidence="1" key="1">
    <citation type="submission" date="2022-11" db="EMBL/GenBank/DDBJ databases">
        <title>Dyadobacter pollutisoli sp. nov., isolated from plastic dumped soil.</title>
        <authorList>
            <person name="Kim J.M."/>
            <person name="Kim K.R."/>
            <person name="Lee J.K."/>
            <person name="Hao L."/>
            <person name="Jeon C.O."/>
        </authorList>
    </citation>
    <scope>NUCLEOTIDE SEQUENCE</scope>
    <source>
        <strain evidence="1">U1</strain>
    </source>
</reference>
<dbReference type="InterPro" id="IPR015943">
    <property type="entry name" value="WD40/YVTN_repeat-like_dom_sf"/>
</dbReference>
<gene>
    <name evidence="1" type="ORF">ON006_20375</name>
</gene>
<dbReference type="SUPFAM" id="SSF63829">
    <property type="entry name" value="Calcium-dependent phosphotriesterase"/>
    <property type="match status" value="1"/>
</dbReference>
<proteinExistence type="predicted"/>
<sequence>MKDNKMNEGLSGIDPYDNAVNSIVQDKTGKFWFGTRGNTFTFDGKKSTAVTYKGEPFLNVRKIIADTKGNIWLASAEDGLWRYDGNTFTNISQQPTGYVYEDKKGNIWTSSQPPYNGSEKWALSRFDGQTLSHEKPTVTDVMSDYEDCKNLIFGISEANDGSIWFGTLSGVYRYDGNAISALNSEDR</sequence>
<dbReference type="Gene3D" id="2.130.10.10">
    <property type="entry name" value="YVTN repeat-like/Quinoprotein amine dehydrogenase"/>
    <property type="match status" value="2"/>
</dbReference>
<dbReference type="Pfam" id="PF07494">
    <property type="entry name" value="Reg_prop"/>
    <property type="match status" value="1"/>
</dbReference>
<name>A0A9E8N5C2_9BACT</name>
<dbReference type="Proteomes" id="UP001164653">
    <property type="component" value="Chromosome"/>
</dbReference>
<organism evidence="1 2">
    <name type="scientific">Dyadobacter pollutisoli</name>
    <dbReference type="NCBI Taxonomy" id="2910158"/>
    <lineage>
        <taxon>Bacteria</taxon>
        <taxon>Pseudomonadati</taxon>
        <taxon>Bacteroidota</taxon>
        <taxon>Cytophagia</taxon>
        <taxon>Cytophagales</taxon>
        <taxon>Spirosomataceae</taxon>
        <taxon>Dyadobacter</taxon>
    </lineage>
</organism>
<dbReference type="KEGG" id="dpf:ON006_20375"/>
<dbReference type="RefSeq" id="WP_244823699.1">
    <property type="nucleotide sequence ID" value="NZ_CP112998.1"/>
</dbReference>
<keyword evidence="2" id="KW-1185">Reference proteome</keyword>